<dbReference type="GO" id="GO:0003677">
    <property type="term" value="F:DNA binding"/>
    <property type="evidence" value="ECO:0007669"/>
    <property type="project" value="UniProtKB-KW"/>
</dbReference>
<dbReference type="InterPro" id="IPR001650">
    <property type="entry name" value="Helicase_C-like"/>
</dbReference>
<comment type="subunit">
    <text evidence="3">Component of the SWR1 chromatin-remodeling complex.</text>
</comment>
<keyword evidence="24" id="KW-1185">Reference proteome</keyword>
<feature type="compositionally biased region" description="Basic and acidic residues" evidence="19">
    <location>
        <begin position="2173"/>
        <end position="2191"/>
    </location>
</feature>
<feature type="coiled-coil region" evidence="18">
    <location>
        <begin position="387"/>
        <end position="416"/>
    </location>
</feature>
<feature type="compositionally biased region" description="Acidic residues" evidence="19">
    <location>
        <begin position="285"/>
        <end position="294"/>
    </location>
</feature>
<dbReference type="eggNOG" id="KOG0391">
    <property type="taxonomic scope" value="Eukaryota"/>
</dbReference>
<dbReference type="OrthoDB" id="372624at2759"/>
<dbReference type="STRING" id="861557.E3S5F5"/>
<feature type="compositionally biased region" description="Acidic residues" evidence="19">
    <location>
        <begin position="632"/>
        <end position="656"/>
    </location>
</feature>
<keyword evidence="8" id="KW-0347">Helicase</keyword>
<evidence type="ECO:0000256" key="6">
    <source>
        <dbReference type="ARBA" id="ARBA00022763"/>
    </source>
</evidence>
<dbReference type="InterPro" id="IPR036866">
    <property type="entry name" value="RibonucZ/Hydroxyglut_hydro"/>
</dbReference>
<comment type="subcellular location">
    <subcellularLocation>
        <location evidence="1">Nucleus</location>
    </subcellularLocation>
</comment>
<dbReference type="FunFam" id="3.40.50.300:FF:000655">
    <property type="entry name" value="Protein PHOTOPERIOD-INDEPENDENT EARLY FLOWERING 1"/>
    <property type="match status" value="1"/>
</dbReference>
<evidence type="ECO:0000259" key="21">
    <source>
        <dbReference type="PROSITE" id="PS51194"/>
    </source>
</evidence>
<dbReference type="CDD" id="cd18793">
    <property type="entry name" value="SF2_C_SNF"/>
    <property type="match status" value="1"/>
</dbReference>
<dbReference type="Pfam" id="PF07522">
    <property type="entry name" value="DRMBL"/>
    <property type="match status" value="1"/>
</dbReference>
<feature type="domain" description="Helicase C-terminal" evidence="21">
    <location>
        <begin position="1371"/>
        <end position="1524"/>
    </location>
</feature>
<dbReference type="Gene3D" id="1.20.120.850">
    <property type="entry name" value="SWI2/SNF2 ATPases, N-terminal domain"/>
    <property type="match status" value="1"/>
</dbReference>
<keyword evidence="16" id="KW-0539">Nucleus</keyword>
<evidence type="ECO:0000256" key="19">
    <source>
        <dbReference type="SAM" id="MobiDB-lite"/>
    </source>
</evidence>
<keyword evidence="15" id="KW-0234">DNA repair</keyword>
<keyword evidence="9" id="KW-0067">ATP-binding</keyword>
<keyword evidence="14" id="KW-0804">Transcription</keyword>
<feature type="compositionally biased region" description="Polar residues" evidence="19">
    <location>
        <begin position="126"/>
        <end position="136"/>
    </location>
</feature>
<dbReference type="PANTHER" id="PTHR45685">
    <property type="entry name" value="HELICASE SRCAP-RELATED"/>
    <property type="match status" value="1"/>
</dbReference>
<keyword evidence="12" id="KW-0238">DNA-binding</keyword>
<organism evidence="24">
    <name type="scientific">Pyrenophora teres f. teres (strain 0-1)</name>
    <name type="common">Barley net blotch fungus</name>
    <name type="synonym">Drechslera teres f. teres</name>
    <dbReference type="NCBI Taxonomy" id="861557"/>
    <lineage>
        <taxon>Eukaryota</taxon>
        <taxon>Fungi</taxon>
        <taxon>Dikarya</taxon>
        <taxon>Ascomycota</taxon>
        <taxon>Pezizomycotina</taxon>
        <taxon>Dothideomycetes</taxon>
        <taxon>Pleosporomycetidae</taxon>
        <taxon>Pleosporales</taxon>
        <taxon>Pleosporineae</taxon>
        <taxon>Pleosporaceae</taxon>
        <taxon>Pyrenophora</taxon>
    </lineage>
</organism>
<evidence type="ECO:0000259" key="22">
    <source>
        <dbReference type="PROSITE" id="PS51204"/>
    </source>
</evidence>
<dbReference type="EC" id="3.6.4.12" evidence="4"/>
<dbReference type="Pfam" id="PF07529">
    <property type="entry name" value="HSA"/>
    <property type="match status" value="1"/>
</dbReference>
<dbReference type="Pfam" id="PF00271">
    <property type="entry name" value="Helicase_C"/>
    <property type="match status" value="1"/>
</dbReference>
<dbReference type="GO" id="GO:0005524">
    <property type="term" value="F:ATP binding"/>
    <property type="evidence" value="ECO:0007669"/>
    <property type="project" value="UniProtKB-KW"/>
</dbReference>
<feature type="compositionally biased region" description="Polar residues" evidence="19">
    <location>
        <begin position="158"/>
        <end position="172"/>
    </location>
</feature>
<evidence type="ECO:0000256" key="10">
    <source>
        <dbReference type="ARBA" id="ARBA00022853"/>
    </source>
</evidence>
<dbReference type="EMBL" id="GL537232">
    <property type="protein sequence ID" value="EFQ86823.1"/>
    <property type="molecule type" value="Genomic_DNA"/>
</dbReference>
<feature type="region of interest" description="Disordered" evidence="19">
    <location>
        <begin position="731"/>
        <end position="758"/>
    </location>
</feature>
<comment type="similarity">
    <text evidence="2">Belongs to the SNF2/RAD54 helicase family. SWR1 subfamily.</text>
</comment>
<evidence type="ECO:0000256" key="12">
    <source>
        <dbReference type="ARBA" id="ARBA00023125"/>
    </source>
</evidence>
<feature type="region of interest" description="Disordered" evidence="19">
    <location>
        <begin position="471"/>
        <end position="704"/>
    </location>
</feature>
<evidence type="ECO:0000256" key="3">
    <source>
        <dbReference type="ARBA" id="ARBA00011826"/>
    </source>
</evidence>
<feature type="compositionally biased region" description="Low complexity" evidence="19">
    <location>
        <begin position="731"/>
        <end position="740"/>
    </location>
</feature>
<evidence type="ECO:0000256" key="8">
    <source>
        <dbReference type="ARBA" id="ARBA00022806"/>
    </source>
</evidence>
<dbReference type="PROSITE" id="PS51194">
    <property type="entry name" value="HELICASE_CTER"/>
    <property type="match status" value="1"/>
</dbReference>
<dbReference type="HOGENOM" id="CLU_000315_24_2_1"/>
<dbReference type="PROSITE" id="PS51204">
    <property type="entry name" value="HSA"/>
    <property type="match status" value="1"/>
</dbReference>
<evidence type="ECO:0000256" key="17">
    <source>
        <dbReference type="ARBA" id="ARBA00047995"/>
    </source>
</evidence>
<dbReference type="PANTHER" id="PTHR45685:SF1">
    <property type="entry name" value="HELICASE SRCAP"/>
    <property type="match status" value="1"/>
</dbReference>
<dbReference type="eggNOG" id="KOG1361">
    <property type="taxonomic scope" value="Eukaryota"/>
</dbReference>
<dbReference type="InterPro" id="IPR014001">
    <property type="entry name" value="Helicase_ATP-bd"/>
</dbReference>
<evidence type="ECO:0000256" key="9">
    <source>
        <dbReference type="ARBA" id="ARBA00022840"/>
    </source>
</evidence>
<keyword evidence="11" id="KW-0805">Transcription regulation</keyword>
<accession>E3S5F5</accession>
<feature type="compositionally biased region" description="Acidic residues" evidence="19">
    <location>
        <begin position="501"/>
        <end position="511"/>
    </location>
</feature>
<dbReference type="InterPro" id="IPR049730">
    <property type="entry name" value="SNF2/RAD54-like_C"/>
</dbReference>
<dbReference type="InterPro" id="IPR000330">
    <property type="entry name" value="SNF2_N"/>
</dbReference>
<feature type="compositionally biased region" description="Basic and acidic residues" evidence="19">
    <location>
        <begin position="578"/>
        <end position="591"/>
    </location>
</feature>
<evidence type="ECO:0000256" key="18">
    <source>
        <dbReference type="SAM" id="Coils"/>
    </source>
</evidence>
<keyword evidence="18" id="KW-0175">Coiled coil</keyword>
<feature type="compositionally biased region" description="Acidic residues" evidence="19">
    <location>
        <begin position="603"/>
        <end position="617"/>
    </location>
</feature>
<dbReference type="InterPro" id="IPR011084">
    <property type="entry name" value="DRMBL"/>
</dbReference>
<evidence type="ECO:0000256" key="1">
    <source>
        <dbReference type="ARBA" id="ARBA00004123"/>
    </source>
</evidence>
<dbReference type="GO" id="GO:0016887">
    <property type="term" value="F:ATP hydrolysis activity"/>
    <property type="evidence" value="ECO:0007669"/>
    <property type="project" value="TreeGrafter"/>
</dbReference>
<dbReference type="InterPro" id="IPR014012">
    <property type="entry name" value="HSA_dom"/>
</dbReference>
<keyword evidence="5" id="KW-0547">Nucleotide-binding</keyword>
<keyword evidence="10" id="KW-0156">Chromatin regulator</keyword>
<dbReference type="PROSITE" id="PS51192">
    <property type="entry name" value="HELICASE_ATP_BIND_1"/>
    <property type="match status" value="1"/>
</dbReference>
<dbReference type="GO" id="GO:0042393">
    <property type="term" value="F:histone binding"/>
    <property type="evidence" value="ECO:0007669"/>
    <property type="project" value="TreeGrafter"/>
</dbReference>
<evidence type="ECO:0000256" key="4">
    <source>
        <dbReference type="ARBA" id="ARBA00012551"/>
    </source>
</evidence>
<sequence>MEEVTAADRDIDSIQPRDSADTPTASDTARNRHGIQRDGASETTEEDESAPVNGHDGGVIERPAKRRKVEDNTPRRSASRAVSPPWKSFVADGPTTVFENGMRKSSRVNKVTAPPTPEPVKRTPRPNKTTQTNGTPKTGIKREARNGSGPSSVPKGKAQSTLTKKASMQSLVTPARKSERQRKAPTVATTSPLVSPALPNGSPEGSRKRSGRHRRGAQTLTDDADAEPESNEHDPYAGLYGSPDDSNPSMPAPRLRLRLRKPDPPNRHPHHAPPKSQYASLEEWLGQDDPLDGDEALRITEDKAEEEAERRLQIVEAAEHGVLSQTRCSIYAPEAAPEPPPQYGHWDHVVAHAVHFNKLLKEEKAFHRRTAKILAREAYEFWKNKFKRKSQDEIEQEEAERQVMRYKQLVKDVKDAWGLVRVEIDKERVAKWEEEQLQLGHKAMDDMFNQAQEILGGRNVGDGASSLISEDRDFDEESQSGASNNSELPHDDDVMSSSSDSEQENEEDDDANLTAEQLREKYGQLPDLPESSSEADPGSDEENAEDEEEEDTPAPTPDAELDLVAPDELPESPFDRTNGFHDDDEKEDENKPGYIDPATVELDQVDEALLDSDDEDKGSESGSEAWSSNEGSETDGNEQEADESEEEDDESGEEDTGMMGFLAPKDIKKLKEAAKTAVEEEEPDKSAEQTNGRSPSPMDVDEEKTHINGHDSVAEDQEPHVNGDIAAPSVEVAESSTEVAEQPKSASRSRHASSPPRTEVPFLLRGTLREYQHDGLNWLANLYESDTNGILADEMGLGKTIQTISLLAHLAVRHEIWGPHLVVVPTSVMLNWEMEFKKFLPGFKILTYYGDINERKRKRLGWRNTGKDMYNVVITSYQLILQDAAAFKMRPWRYLVLDEAHNIKNFKSQRWQTMLNLRTERRLLLTGTPLQNNIDELWSLLYFLMPSGFAGEGRIAGLDEFTLALKNPTSQILDQGRQQLDAEAQKIVKRLHEVLRPYLLRRLKSEVEKQMPGKYEHVVYCKLSKRQRQLYDGFMGRASTKEILSSGNYMSIINCLMSLRKVCNHPDLFETRAIVTSMAMPKSVPAEYEIKDLLIRKRLQEGMEDKLVNLDALNLVFVRREQAQLGHARRTYKIRATRPLEDLLVECKSRRLKDPVEPSTSLQSTMAAMRKREEEAVQDHLQMCLNLTRARTQFMPIYGKDIIDALTVDWHDYTFGGITEGKKIPKPVPYRTHHTPYPTYHGFGQAQMLPKQDEAVQYDIVKRRRGVLGFRSPRSDGVISQWHDQQITHFHDMIPTLEQRAEAFEPLITRFTCVTPAVAAEELAPLTLSKRGVDLIRTSELSHQPDPFHASRIRQSIAFPDKRLLQYDCGKLQRLATLLRDLQAGGHRALIFTQMTKVLDILEQFLNIHGYRYLRLDGSTKIEQRQILTDRFNTDPRILCFILSSRSGGLGINLTGADSVIFYDLDWNPAMDKQCQDRAHRIGQTRDVHIYKFVSEYTIEANILRKSNQKRLLDDVIIQKGDFTTDTFNRVTWRDALDENMGIDTTDEAGAAMERVLGEKIGLLGDARVMGNVEDTEDRTAASIAQKEIVDEIQVDQVDFNESLNATRAASEAAAAAKENEDLDMDGNEKERRHVDEYMLSLYREEYGKEPYRPPTDRQKRNRKEFPRIRIDYFRQHPECKPPLACFLSHVHSDHLAGLQSLRSPFVYCSAATKEILLRLEKFYYRMNFAKGILESRNVTYDRSMRKLAKALPLDTPTEIELAPGNNIRVTLIDANHCVGAVMFLIEGDGKAVLYTGDIRAETWWVNSLVQNPVLLPYTLGNLRLDCMYLDTTFATKKMPYREFPSKAEGIRELLSKVSEYSDDTIFYFHSWTFGYENVWIALSAFLGSQIHLDDYRARIYGSLSTLDRRELREAGLNVLLSNKSLRESGLEVREAPAFCGFRNGNRIQPGCLTSREIVRIHSCERGMGCDVMDHDADNKVVHIIPIITRTDEAEIAELGAGGGKGDLDQKEELETGGAAEVGKLMELCAASISDEGTLGKVLALLQKALGEDGNLDLDMHLQRQGEVTEDDLTLQSLISVLSKNASSSISERYPNRTIRFPYSRHSSYSELRELIKAFRPKDIFPCTVDEKTWTPEVSIESLFGDLCHLKLFRHDTEMRELYEARIRWESRKRSRDDSQMKTQTTEDEKTSSVVEGMSTSVKSLEFEGPVTPNVITSAMEIIASSGRQVSNSLPVVTVPEPEHVPNDENSKPTHIPFLSASAATILRDASLSIAVPSSTGTTTPSSRKGRRKKLQNKQIAWFAARRRYGLDWRDIGLISTRSKADQEELEL</sequence>
<name>E3S5F5_PYRTT</name>
<dbReference type="InterPro" id="IPR050520">
    <property type="entry name" value="INO80/SWR1_helicase"/>
</dbReference>
<proteinExistence type="inferred from homology"/>
<keyword evidence="7" id="KW-0378">Hydrolase</keyword>
<dbReference type="Gene3D" id="3.40.50.10810">
    <property type="entry name" value="Tandem AAA-ATPase domain"/>
    <property type="match status" value="1"/>
</dbReference>
<feature type="region of interest" description="Disordered" evidence="19">
    <location>
        <begin position="2173"/>
        <end position="2195"/>
    </location>
</feature>
<dbReference type="SUPFAM" id="SSF56281">
    <property type="entry name" value="Metallo-hydrolase/oxidoreductase"/>
    <property type="match status" value="1"/>
</dbReference>
<evidence type="ECO:0000313" key="23">
    <source>
        <dbReference type="EMBL" id="EFQ86823.1"/>
    </source>
</evidence>
<feature type="compositionally biased region" description="Basic and acidic residues" evidence="19">
    <location>
        <begin position="1"/>
        <end position="12"/>
    </location>
</feature>
<dbReference type="Gene3D" id="3.40.50.300">
    <property type="entry name" value="P-loop containing nucleotide triphosphate hydrolases"/>
    <property type="match status" value="1"/>
</dbReference>
<evidence type="ECO:0000256" key="2">
    <source>
        <dbReference type="ARBA" id="ARBA00009220"/>
    </source>
</evidence>
<keyword evidence="6" id="KW-0227">DNA damage</keyword>
<dbReference type="GO" id="GO:0000812">
    <property type="term" value="C:Swr1 complex"/>
    <property type="evidence" value="ECO:0007669"/>
    <property type="project" value="TreeGrafter"/>
</dbReference>
<dbReference type="GO" id="GO:0006338">
    <property type="term" value="P:chromatin remodeling"/>
    <property type="evidence" value="ECO:0007669"/>
    <property type="project" value="TreeGrafter"/>
</dbReference>
<evidence type="ECO:0000256" key="15">
    <source>
        <dbReference type="ARBA" id="ARBA00023204"/>
    </source>
</evidence>
<evidence type="ECO:0000256" key="11">
    <source>
        <dbReference type="ARBA" id="ARBA00023015"/>
    </source>
</evidence>
<evidence type="ECO:0000256" key="16">
    <source>
        <dbReference type="ARBA" id="ARBA00023242"/>
    </source>
</evidence>
<feature type="domain" description="Helicase ATP-binding" evidence="20">
    <location>
        <begin position="780"/>
        <end position="947"/>
    </location>
</feature>
<dbReference type="KEGG" id="pte:PTT_17857"/>
<feature type="region of interest" description="Disordered" evidence="19">
    <location>
        <begin position="1611"/>
        <end position="1630"/>
    </location>
</feature>
<dbReference type="InterPro" id="IPR038718">
    <property type="entry name" value="SNF2-like_sf"/>
</dbReference>
<dbReference type="SMART" id="SM00490">
    <property type="entry name" value="HELICc"/>
    <property type="match status" value="1"/>
</dbReference>
<feature type="compositionally biased region" description="Acidic residues" evidence="19">
    <location>
        <begin position="537"/>
        <end position="552"/>
    </location>
</feature>
<dbReference type="Pfam" id="PF00176">
    <property type="entry name" value="SNF2-rel_dom"/>
    <property type="match status" value="1"/>
</dbReference>
<evidence type="ECO:0000313" key="24">
    <source>
        <dbReference type="Proteomes" id="UP000001067"/>
    </source>
</evidence>
<dbReference type="FunFam" id="3.40.50.10810:FF:000005">
    <property type="entry name" value="Photoperiod-independent early flowering 1"/>
    <property type="match status" value="1"/>
</dbReference>
<comment type="catalytic activity">
    <reaction evidence="17">
        <text>ATP + H2O = ADP + phosphate + H(+)</text>
        <dbReference type="Rhea" id="RHEA:13065"/>
        <dbReference type="ChEBI" id="CHEBI:15377"/>
        <dbReference type="ChEBI" id="CHEBI:15378"/>
        <dbReference type="ChEBI" id="CHEBI:30616"/>
        <dbReference type="ChEBI" id="CHEBI:43474"/>
        <dbReference type="ChEBI" id="CHEBI:456216"/>
        <dbReference type="EC" id="3.6.4.12"/>
    </reaction>
</comment>
<evidence type="ECO:0000256" key="14">
    <source>
        <dbReference type="ARBA" id="ARBA00023163"/>
    </source>
</evidence>
<feature type="compositionally biased region" description="Basic and acidic residues" evidence="19">
    <location>
        <begin position="665"/>
        <end position="678"/>
    </location>
</feature>
<dbReference type="Pfam" id="PF12706">
    <property type="entry name" value="Lactamase_B_2"/>
    <property type="match status" value="1"/>
</dbReference>
<dbReference type="InterPro" id="IPR027417">
    <property type="entry name" value="P-loop_NTPase"/>
</dbReference>
<evidence type="ECO:0000259" key="20">
    <source>
        <dbReference type="PROSITE" id="PS51192"/>
    </source>
</evidence>
<dbReference type="SMART" id="SM00487">
    <property type="entry name" value="DEXDc"/>
    <property type="match status" value="1"/>
</dbReference>
<feature type="region of interest" description="Disordered" evidence="19">
    <location>
        <begin position="1"/>
        <end position="295"/>
    </location>
</feature>
<evidence type="ECO:0000256" key="5">
    <source>
        <dbReference type="ARBA" id="ARBA00022741"/>
    </source>
</evidence>
<dbReference type="GO" id="GO:0003678">
    <property type="term" value="F:DNA helicase activity"/>
    <property type="evidence" value="ECO:0007669"/>
    <property type="project" value="UniProtKB-EC"/>
</dbReference>
<feature type="domain" description="HSA" evidence="22">
    <location>
        <begin position="333"/>
        <end position="409"/>
    </location>
</feature>
<dbReference type="InterPro" id="IPR001279">
    <property type="entry name" value="Metallo-B-lactamas"/>
</dbReference>
<reference evidence="23 24" key="1">
    <citation type="journal article" date="2010" name="Genome Biol.">
        <title>A first genome assembly of the barley fungal pathogen Pyrenophora teres f. teres.</title>
        <authorList>
            <person name="Ellwood S.R."/>
            <person name="Liu Z."/>
            <person name="Syme R.A."/>
            <person name="Lai Z."/>
            <person name="Hane J.K."/>
            <person name="Keiper F."/>
            <person name="Moffat C.S."/>
            <person name="Oliver R.P."/>
            <person name="Friesen T.L."/>
        </authorList>
    </citation>
    <scope>NUCLEOTIDE SEQUENCE [LARGE SCALE GENOMIC DNA]</scope>
    <source>
        <strain evidence="23 24">0-1</strain>
    </source>
</reference>
<dbReference type="SUPFAM" id="SSF52540">
    <property type="entry name" value="P-loop containing nucleoside triphosphate hydrolases"/>
    <property type="match status" value="2"/>
</dbReference>
<keyword evidence="13" id="KW-0010">Activator</keyword>
<evidence type="ECO:0000256" key="13">
    <source>
        <dbReference type="ARBA" id="ARBA00023159"/>
    </source>
</evidence>
<dbReference type="GO" id="GO:0006281">
    <property type="term" value="P:DNA repair"/>
    <property type="evidence" value="ECO:0007669"/>
    <property type="project" value="UniProtKB-KW"/>
</dbReference>
<gene>
    <name evidence="23" type="ORF">PTT_17857</name>
</gene>
<feature type="compositionally biased region" description="Basic and acidic residues" evidence="19">
    <location>
        <begin position="58"/>
        <end position="74"/>
    </location>
</feature>
<protein>
    <recommendedName>
        <fullName evidence="4">DNA helicase</fullName>
        <ecNumber evidence="4">3.6.4.12</ecNumber>
    </recommendedName>
</protein>
<evidence type="ECO:0000256" key="7">
    <source>
        <dbReference type="ARBA" id="ARBA00022801"/>
    </source>
</evidence>
<dbReference type="Gene3D" id="3.60.15.10">
    <property type="entry name" value="Ribonuclease Z/Hydroxyacylglutathione hydrolase-like"/>
    <property type="match status" value="1"/>
</dbReference>
<dbReference type="Proteomes" id="UP000001067">
    <property type="component" value="Unassembled WGS sequence"/>
</dbReference>